<feature type="region of interest" description="Disordered" evidence="8">
    <location>
        <begin position="185"/>
        <end position="216"/>
    </location>
</feature>
<dbReference type="Gene3D" id="2.40.50.100">
    <property type="match status" value="2"/>
</dbReference>
<feature type="domain" description="Lipoyl-binding" evidence="9">
    <location>
        <begin position="112"/>
        <end position="187"/>
    </location>
</feature>
<accession>A0AAP6JGE7</accession>
<keyword evidence="4 7" id="KW-0808">Transferase</keyword>
<dbReference type="PROSITE" id="PS00189">
    <property type="entry name" value="LIPOYL"/>
    <property type="match status" value="2"/>
</dbReference>
<gene>
    <name evidence="11" type="ORF">VCB98_12180</name>
</gene>
<dbReference type="Gene3D" id="3.30.559.10">
    <property type="entry name" value="Chloramphenicol acetyltransferase-like domain"/>
    <property type="match status" value="1"/>
</dbReference>
<organism evidence="11 12">
    <name type="scientific">Natronospira elongata</name>
    <dbReference type="NCBI Taxonomy" id="3110268"/>
    <lineage>
        <taxon>Bacteria</taxon>
        <taxon>Pseudomonadati</taxon>
        <taxon>Pseudomonadota</taxon>
        <taxon>Gammaproteobacteria</taxon>
        <taxon>Natronospirales</taxon>
        <taxon>Natronospiraceae</taxon>
        <taxon>Natronospira</taxon>
    </lineage>
</organism>
<dbReference type="RefSeq" id="WP_346052919.1">
    <property type="nucleotide sequence ID" value="NZ_JAYGII010000040.1"/>
</dbReference>
<evidence type="ECO:0000313" key="11">
    <source>
        <dbReference type="EMBL" id="MEA5446575.1"/>
    </source>
</evidence>
<dbReference type="AlphaFoldDB" id="A0AAP6JGE7"/>
<dbReference type="InterPro" id="IPR004167">
    <property type="entry name" value="PSBD"/>
</dbReference>
<evidence type="ECO:0000256" key="1">
    <source>
        <dbReference type="ARBA" id="ARBA00001938"/>
    </source>
</evidence>
<dbReference type="PANTHER" id="PTHR43178:SF12">
    <property type="entry name" value="DIHYDROLIPOAMIDE ACETYLTRANSFERASE COMPONENT OF PYRUVATE DEHYDROGENASE COMPLEX"/>
    <property type="match status" value="1"/>
</dbReference>
<dbReference type="InterPro" id="IPR011053">
    <property type="entry name" value="Single_hybrid_motif"/>
</dbReference>
<feature type="domain" description="Peripheral subunit-binding (PSBD)" evidence="10">
    <location>
        <begin position="245"/>
        <end position="282"/>
    </location>
</feature>
<dbReference type="PROSITE" id="PS51826">
    <property type="entry name" value="PSBD"/>
    <property type="match status" value="1"/>
</dbReference>
<keyword evidence="6 7" id="KW-0012">Acyltransferase</keyword>
<dbReference type="Proteomes" id="UP001302316">
    <property type="component" value="Unassembled WGS sequence"/>
</dbReference>
<dbReference type="EMBL" id="JAYGII010000040">
    <property type="protein sequence ID" value="MEA5446575.1"/>
    <property type="molecule type" value="Genomic_DNA"/>
</dbReference>
<feature type="domain" description="Lipoyl-binding" evidence="9">
    <location>
        <begin position="1"/>
        <end position="76"/>
    </location>
</feature>
<evidence type="ECO:0000256" key="6">
    <source>
        <dbReference type="ARBA" id="ARBA00023315"/>
    </source>
</evidence>
<evidence type="ECO:0000256" key="5">
    <source>
        <dbReference type="ARBA" id="ARBA00022823"/>
    </source>
</evidence>
<comment type="subunit">
    <text evidence="3">Forms a 24-polypeptide structural core with octahedral symmetry.</text>
</comment>
<dbReference type="Pfam" id="PF02817">
    <property type="entry name" value="E3_binding"/>
    <property type="match status" value="1"/>
</dbReference>
<comment type="cofactor">
    <cofactor evidence="1 7">
        <name>(R)-lipoate</name>
        <dbReference type="ChEBI" id="CHEBI:83088"/>
    </cofactor>
</comment>
<dbReference type="Gene3D" id="4.10.320.10">
    <property type="entry name" value="E3-binding domain"/>
    <property type="match status" value="1"/>
</dbReference>
<evidence type="ECO:0000256" key="8">
    <source>
        <dbReference type="SAM" id="MobiDB-lite"/>
    </source>
</evidence>
<comment type="similarity">
    <text evidence="2 7">Belongs to the 2-oxoacid dehydrogenase family.</text>
</comment>
<dbReference type="SUPFAM" id="SSF52777">
    <property type="entry name" value="CoA-dependent acyltransferases"/>
    <property type="match status" value="1"/>
</dbReference>
<feature type="region of interest" description="Disordered" evidence="8">
    <location>
        <begin position="74"/>
        <end position="105"/>
    </location>
</feature>
<sequence>MKTFNLPDLGEGLQDAEIVEWKVKVGDTVNVDDPLLAVETAKAVVDVPSPESGTITKLYANNGDVVEVGKPLVDFDGEPDSGEAEPAPAEAKTEKPAEAKPAKKKTAAAGGGVVFNLPDLGEGLQDAEIVEWKVAEGDEVKVDDPLVAVETAKAVVDVPSPENGVIGKLHANNGDVVEVGKPLVTFGSAEGGDDAPAEEEPAKDDGEREDAGSVVGKMTTSDEELTETAIVRKKRRKPSGTGKVKALPAVRRLAKELDVDLSRVTPSGNKGQVTAADVEKAAASGGARRPAADTPAPAMGFAGGMETPMAPPRDDVEYGVPQPIRGPRRAMHMSMSASRDQVAACTLFDDADIHYWQPGQDITGRIIRALVAGVRAEPGMNAWYDGEKRERILHENVDVAMAVDTPDGLIVPVLRQVDQSDAAGLRQKLNAVKQATRDRSVAPEDMKDPTITLSNFGMMAGRYATPVVVPPQVAILGTGGIRHDVVAVMGGMECHKRIPLSVTFDHRCLTGGEACRFLKAVIDDLQKPF</sequence>
<evidence type="ECO:0000256" key="3">
    <source>
        <dbReference type="ARBA" id="ARBA00011484"/>
    </source>
</evidence>
<evidence type="ECO:0000256" key="2">
    <source>
        <dbReference type="ARBA" id="ARBA00007317"/>
    </source>
</evidence>
<name>A0AAP6JGE7_9GAMM</name>
<dbReference type="PANTHER" id="PTHR43178">
    <property type="entry name" value="DIHYDROLIPOAMIDE ACETYLTRANSFERASE COMPONENT OF PYRUVATE DEHYDROGENASE COMPLEX"/>
    <property type="match status" value="1"/>
</dbReference>
<proteinExistence type="inferred from homology"/>
<keyword evidence="5 7" id="KW-0450">Lipoyl</keyword>
<dbReference type="Pfam" id="PF00198">
    <property type="entry name" value="2-oxoacid_dh"/>
    <property type="match status" value="1"/>
</dbReference>
<dbReference type="InterPro" id="IPR000089">
    <property type="entry name" value="Biotin_lipoyl"/>
</dbReference>
<reference evidence="11 12" key="1">
    <citation type="submission" date="2023-12" db="EMBL/GenBank/DDBJ databases">
        <title>Whole-genome sequencing of halo(alkali)philic microorganisms from hypersaline lakes.</title>
        <authorList>
            <person name="Sorokin D.Y."/>
            <person name="Merkel A.Y."/>
            <person name="Messina E."/>
            <person name="Yakimov M."/>
        </authorList>
    </citation>
    <scope>NUCLEOTIDE SEQUENCE [LARGE SCALE GENOMIC DNA]</scope>
    <source>
        <strain evidence="11 12">AB-CW1</strain>
    </source>
</reference>
<dbReference type="InterPro" id="IPR023213">
    <property type="entry name" value="CAT-like_dom_sf"/>
</dbReference>
<dbReference type="InterPro" id="IPR003016">
    <property type="entry name" value="2-oxoA_DH_lipoyl-BS"/>
</dbReference>
<dbReference type="InterPro" id="IPR036625">
    <property type="entry name" value="E3-bd_dom_sf"/>
</dbReference>
<evidence type="ECO:0000259" key="9">
    <source>
        <dbReference type="PROSITE" id="PS50968"/>
    </source>
</evidence>
<feature type="compositionally biased region" description="Acidic residues" evidence="8">
    <location>
        <begin position="191"/>
        <end position="202"/>
    </location>
</feature>
<dbReference type="Pfam" id="PF00364">
    <property type="entry name" value="Biotin_lipoyl"/>
    <property type="match status" value="2"/>
</dbReference>
<dbReference type="SUPFAM" id="SSF51230">
    <property type="entry name" value="Single hybrid motif"/>
    <property type="match status" value="2"/>
</dbReference>
<evidence type="ECO:0000256" key="4">
    <source>
        <dbReference type="ARBA" id="ARBA00022679"/>
    </source>
</evidence>
<evidence type="ECO:0000313" key="12">
    <source>
        <dbReference type="Proteomes" id="UP001302316"/>
    </source>
</evidence>
<comment type="caution">
    <text evidence="11">The sequence shown here is derived from an EMBL/GenBank/DDBJ whole genome shotgun (WGS) entry which is preliminary data.</text>
</comment>
<dbReference type="GO" id="GO:0031405">
    <property type="term" value="F:lipoic acid binding"/>
    <property type="evidence" value="ECO:0007669"/>
    <property type="project" value="TreeGrafter"/>
</dbReference>
<dbReference type="CDD" id="cd06849">
    <property type="entry name" value="lipoyl_domain"/>
    <property type="match status" value="2"/>
</dbReference>
<dbReference type="EC" id="2.3.1.-" evidence="7"/>
<protein>
    <recommendedName>
        <fullName evidence="7">Dihydrolipoamide acetyltransferase component of pyruvate dehydrogenase complex</fullName>
        <ecNumber evidence="7">2.3.1.-</ecNumber>
    </recommendedName>
</protein>
<keyword evidence="12" id="KW-1185">Reference proteome</keyword>
<dbReference type="InterPro" id="IPR001078">
    <property type="entry name" value="2-oxoacid_DH_actylTfrase"/>
</dbReference>
<evidence type="ECO:0000256" key="7">
    <source>
        <dbReference type="RuleBase" id="RU003423"/>
    </source>
</evidence>
<dbReference type="SUPFAM" id="SSF47005">
    <property type="entry name" value="Peripheral subunit-binding domain of 2-oxo acid dehydrogenase complex"/>
    <property type="match status" value="1"/>
</dbReference>
<dbReference type="PROSITE" id="PS50968">
    <property type="entry name" value="BIOTINYL_LIPOYL"/>
    <property type="match status" value="2"/>
</dbReference>
<dbReference type="GO" id="GO:0005737">
    <property type="term" value="C:cytoplasm"/>
    <property type="evidence" value="ECO:0007669"/>
    <property type="project" value="TreeGrafter"/>
</dbReference>
<dbReference type="InterPro" id="IPR050743">
    <property type="entry name" value="2-oxoacid_DH_E2_comp"/>
</dbReference>
<dbReference type="GO" id="GO:0016407">
    <property type="term" value="F:acetyltransferase activity"/>
    <property type="evidence" value="ECO:0007669"/>
    <property type="project" value="TreeGrafter"/>
</dbReference>
<feature type="compositionally biased region" description="Basic and acidic residues" evidence="8">
    <location>
        <begin position="91"/>
        <end position="101"/>
    </location>
</feature>
<evidence type="ECO:0000259" key="10">
    <source>
        <dbReference type="PROSITE" id="PS51826"/>
    </source>
</evidence>